<feature type="transmembrane region" description="Helical" evidence="1">
    <location>
        <begin position="118"/>
        <end position="138"/>
    </location>
</feature>
<feature type="transmembrane region" description="Helical" evidence="1">
    <location>
        <begin position="199"/>
        <end position="217"/>
    </location>
</feature>
<dbReference type="eggNOG" id="COG0785">
    <property type="taxonomic scope" value="Bacteria"/>
</dbReference>
<reference evidence="2 3" key="2">
    <citation type="journal article" date="2012" name="J. Biosci. Bioeng.">
        <title>Complete genome sequence and characterization of the N-acylhomoserine lactone-degrading gene of the potato leaf-associated Solibacillus silvestris.</title>
        <authorList>
            <person name="Morohoshi T."/>
            <person name="Tominaga Y."/>
            <person name="Someya N."/>
            <person name="Ikeda T."/>
        </authorList>
    </citation>
    <scope>NUCLEOTIDE SEQUENCE [LARGE SCALE GENOMIC DNA]</scope>
    <source>
        <strain evidence="2 3">StLB046</strain>
    </source>
</reference>
<dbReference type="Proteomes" id="UP000006691">
    <property type="component" value="Chromosome"/>
</dbReference>
<keyword evidence="1" id="KW-0472">Membrane</keyword>
<dbReference type="HOGENOM" id="CLU_082333_1_1_9"/>
<dbReference type="RefSeq" id="WP_014822869.1">
    <property type="nucleotide sequence ID" value="NC_018065.1"/>
</dbReference>
<dbReference type="Pfam" id="PF11139">
    <property type="entry name" value="SfLAP"/>
    <property type="match status" value="1"/>
</dbReference>
<keyword evidence="1" id="KW-1133">Transmembrane helix</keyword>
<evidence type="ECO:0000313" key="3">
    <source>
        <dbReference type="Proteomes" id="UP000006691"/>
    </source>
</evidence>
<accession>F2F1D8</accession>
<dbReference type="AlphaFoldDB" id="F2F1D8"/>
<evidence type="ECO:0000313" key="2">
    <source>
        <dbReference type="EMBL" id="BAK15276.1"/>
    </source>
</evidence>
<dbReference type="EMBL" id="AP012157">
    <property type="protein sequence ID" value="BAK15276.1"/>
    <property type="molecule type" value="Genomic_DNA"/>
</dbReference>
<feature type="transmembrane region" description="Helical" evidence="1">
    <location>
        <begin position="6"/>
        <end position="30"/>
    </location>
</feature>
<dbReference type="InterPro" id="IPR021315">
    <property type="entry name" value="Gap/Sap"/>
</dbReference>
<evidence type="ECO:0008006" key="4">
    <source>
        <dbReference type="Google" id="ProtNLM"/>
    </source>
</evidence>
<reference evidence="3" key="1">
    <citation type="submission" date="2011-04" db="EMBL/GenBank/DDBJ databases">
        <title>Genome sequence of Solibacillus silvestris StLB046.</title>
        <authorList>
            <person name="Morohoshi T."/>
            <person name="Someya N."/>
            <person name="Ikeda T."/>
        </authorList>
    </citation>
    <scope>NUCLEOTIDE SEQUENCE [LARGE SCALE GENOMIC DNA]</scope>
    <source>
        <strain evidence="3">StLB046</strain>
    </source>
</reference>
<feature type="transmembrane region" description="Helical" evidence="1">
    <location>
        <begin position="78"/>
        <end position="97"/>
    </location>
</feature>
<organism evidence="2 3">
    <name type="scientific">Solibacillus silvestris (strain StLB046)</name>
    <name type="common">Bacillus silvestris</name>
    <dbReference type="NCBI Taxonomy" id="1002809"/>
    <lineage>
        <taxon>Bacteria</taxon>
        <taxon>Bacillati</taxon>
        <taxon>Bacillota</taxon>
        <taxon>Bacilli</taxon>
        <taxon>Bacillales</taxon>
        <taxon>Caryophanaceae</taxon>
        <taxon>Solibacillus</taxon>
    </lineage>
</organism>
<feature type="transmembrane region" description="Helical" evidence="1">
    <location>
        <begin position="42"/>
        <end position="66"/>
    </location>
</feature>
<sequence>MGVDIFIYIGGFALLDTLSPTIIGVTLYLILTDNQRLTSRLFSYLLTVAILYFSLGIIMMLSLNYILEMFSDLFQNKIISWLLLIIGIILFVASFFVPTNKNKKGTMLKPKTQSLLSIVFIGLITFLIESGTALPYFAAIGLLTTNNLPYYYWLPIIAAYNIIMILPAILILLCYKLFGRWGNSALVNLQQKISSSSNSALSWIMSIVGLILIFYTVDYL</sequence>
<dbReference type="PATRIC" id="fig|1002809.3.peg.863"/>
<proteinExistence type="predicted"/>
<feature type="transmembrane region" description="Helical" evidence="1">
    <location>
        <begin position="150"/>
        <end position="178"/>
    </location>
</feature>
<gene>
    <name evidence="2" type="ordered locus">SSIL_0853</name>
</gene>
<keyword evidence="3" id="KW-1185">Reference proteome</keyword>
<evidence type="ECO:0000256" key="1">
    <source>
        <dbReference type="SAM" id="Phobius"/>
    </source>
</evidence>
<keyword evidence="1" id="KW-0812">Transmembrane</keyword>
<name>F2F1D8_SOLSS</name>
<dbReference type="KEGG" id="siv:SSIL_0853"/>
<dbReference type="STRING" id="1002809.SSIL_0853"/>
<protein>
    <recommendedName>
        <fullName evidence="4">Sap, sulfolipid-1-addressing protein</fullName>
    </recommendedName>
</protein>